<evidence type="ECO:0000256" key="1">
    <source>
        <dbReference type="ARBA" id="ARBA00022723"/>
    </source>
</evidence>
<sequence>MAQHSLAAKALDIFGYQPKLPEKSMQAYRSPSLFQPSKARQALRDAHEGKIPPLCGLYLGLSNITTARFIAPMGFDVCWIDWEHSSCNVETMTTMVHEVQFMSEGRTIPFVRVPGHDHAAIGYALDAGASIVVPQVDTVEQAKHIIHAAKFGRKHNGGRSVPPFRLIPNLTDGRYAPDVHGDVWQAVNDQAAIMIQIESREGIDNLDDILTQCPEIDAVWIGTLDLRVSMGFPANGGIGGNEPEWHETLGKYFEITAKHNKPRGGMALGPDEVFSMMQEKLDFIICAAEVLQLMSLQCDLERARDMTAHRVKSAKKEEEKDVVIANGKPANVSA</sequence>
<name>A0A9P4I8P0_9PEZI</name>
<dbReference type="InterPro" id="IPR005000">
    <property type="entry name" value="Aldolase/citrate-lyase_domain"/>
</dbReference>
<protein>
    <submittedName>
        <fullName evidence="4">HpcH/HpaI aldolase/citrate lyase family protein</fullName>
    </submittedName>
</protein>
<dbReference type="GO" id="GO:0005737">
    <property type="term" value="C:cytoplasm"/>
    <property type="evidence" value="ECO:0007669"/>
    <property type="project" value="TreeGrafter"/>
</dbReference>
<dbReference type="InterPro" id="IPR015813">
    <property type="entry name" value="Pyrv/PenolPyrv_kinase-like_dom"/>
</dbReference>
<evidence type="ECO:0000256" key="2">
    <source>
        <dbReference type="ARBA" id="ARBA00023239"/>
    </source>
</evidence>
<dbReference type="InterPro" id="IPR050251">
    <property type="entry name" value="HpcH-HpaI_aldolase"/>
</dbReference>
<dbReference type="Pfam" id="PF03328">
    <property type="entry name" value="HpcH_HpaI"/>
    <property type="match status" value="1"/>
</dbReference>
<dbReference type="OrthoDB" id="2326446at2759"/>
<keyword evidence="5" id="KW-1185">Reference proteome</keyword>
<keyword evidence="2 4" id="KW-0456">Lyase</keyword>
<feature type="domain" description="HpcH/HpaI aldolase/citrate lyase" evidence="3">
    <location>
        <begin position="56"/>
        <end position="235"/>
    </location>
</feature>
<dbReference type="SUPFAM" id="SSF51621">
    <property type="entry name" value="Phosphoenolpyruvate/pyruvate domain"/>
    <property type="match status" value="1"/>
</dbReference>
<accession>A0A9P4I8P0</accession>
<proteinExistence type="predicted"/>
<dbReference type="GO" id="GO:0046872">
    <property type="term" value="F:metal ion binding"/>
    <property type="evidence" value="ECO:0007669"/>
    <property type="project" value="UniProtKB-KW"/>
</dbReference>
<dbReference type="PANTHER" id="PTHR30502">
    <property type="entry name" value="2-KETO-3-DEOXY-L-RHAMNONATE ALDOLASE"/>
    <property type="match status" value="1"/>
</dbReference>
<dbReference type="InterPro" id="IPR040442">
    <property type="entry name" value="Pyrv_kinase-like_dom_sf"/>
</dbReference>
<organism evidence="4 5">
    <name type="scientific">Rhizodiscina lignyota</name>
    <dbReference type="NCBI Taxonomy" id="1504668"/>
    <lineage>
        <taxon>Eukaryota</taxon>
        <taxon>Fungi</taxon>
        <taxon>Dikarya</taxon>
        <taxon>Ascomycota</taxon>
        <taxon>Pezizomycotina</taxon>
        <taxon>Dothideomycetes</taxon>
        <taxon>Pleosporomycetidae</taxon>
        <taxon>Aulographales</taxon>
        <taxon>Rhizodiscinaceae</taxon>
        <taxon>Rhizodiscina</taxon>
    </lineage>
</organism>
<evidence type="ECO:0000313" key="5">
    <source>
        <dbReference type="Proteomes" id="UP000799772"/>
    </source>
</evidence>
<keyword evidence="1" id="KW-0479">Metal-binding</keyword>
<dbReference type="EMBL" id="ML978135">
    <property type="protein sequence ID" value="KAF2094082.1"/>
    <property type="molecule type" value="Genomic_DNA"/>
</dbReference>
<dbReference type="AlphaFoldDB" id="A0A9P4I8P0"/>
<evidence type="ECO:0000313" key="4">
    <source>
        <dbReference type="EMBL" id="KAF2094082.1"/>
    </source>
</evidence>
<gene>
    <name evidence="4" type="ORF">NA57DRAFT_68693</name>
</gene>
<dbReference type="Proteomes" id="UP000799772">
    <property type="component" value="Unassembled WGS sequence"/>
</dbReference>
<reference evidence="4" key="1">
    <citation type="journal article" date="2020" name="Stud. Mycol.">
        <title>101 Dothideomycetes genomes: a test case for predicting lifestyles and emergence of pathogens.</title>
        <authorList>
            <person name="Haridas S."/>
            <person name="Albert R."/>
            <person name="Binder M."/>
            <person name="Bloem J."/>
            <person name="Labutti K."/>
            <person name="Salamov A."/>
            <person name="Andreopoulos B."/>
            <person name="Baker S."/>
            <person name="Barry K."/>
            <person name="Bills G."/>
            <person name="Bluhm B."/>
            <person name="Cannon C."/>
            <person name="Castanera R."/>
            <person name="Culley D."/>
            <person name="Daum C."/>
            <person name="Ezra D."/>
            <person name="Gonzalez J."/>
            <person name="Henrissat B."/>
            <person name="Kuo A."/>
            <person name="Liang C."/>
            <person name="Lipzen A."/>
            <person name="Lutzoni F."/>
            <person name="Magnuson J."/>
            <person name="Mondo S."/>
            <person name="Nolan M."/>
            <person name="Ohm R."/>
            <person name="Pangilinan J."/>
            <person name="Park H.-J."/>
            <person name="Ramirez L."/>
            <person name="Alfaro M."/>
            <person name="Sun H."/>
            <person name="Tritt A."/>
            <person name="Yoshinaga Y."/>
            <person name="Zwiers L.-H."/>
            <person name="Turgeon B."/>
            <person name="Goodwin S."/>
            <person name="Spatafora J."/>
            <person name="Crous P."/>
            <person name="Grigoriev I."/>
        </authorList>
    </citation>
    <scope>NUCLEOTIDE SEQUENCE</scope>
    <source>
        <strain evidence="4">CBS 133067</strain>
    </source>
</reference>
<dbReference type="Gene3D" id="3.20.20.60">
    <property type="entry name" value="Phosphoenolpyruvate-binding domains"/>
    <property type="match status" value="1"/>
</dbReference>
<dbReference type="PANTHER" id="PTHR30502:SF8">
    <property type="entry name" value="SYNTHASE, PUTATIVE-RELATED"/>
    <property type="match status" value="1"/>
</dbReference>
<evidence type="ECO:0000259" key="3">
    <source>
        <dbReference type="Pfam" id="PF03328"/>
    </source>
</evidence>
<comment type="caution">
    <text evidence="4">The sequence shown here is derived from an EMBL/GenBank/DDBJ whole genome shotgun (WGS) entry which is preliminary data.</text>
</comment>
<dbReference type="GO" id="GO:0016832">
    <property type="term" value="F:aldehyde-lyase activity"/>
    <property type="evidence" value="ECO:0007669"/>
    <property type="project" value="TreeGrafter"/>
</dbReference>